<evidence type="ECO:0000313" key="3">
    <source>
        <dbReference type="Proteomes" id="UP001499990"/>
    </source>
</evidence>
<accession>A0ABP6S631</accession>
<protein>
    <submittedName>
        <fullName evidence="2">Uncharacterized protein</fullName>
    </submittedName>
</protein>
<gene>
    <name evidence="2" type="ORF">GCM10020367_09820</name>
</gene>
<dbReference type="EMBL" id="BAAAYL010000001">
    <property type="protein sequence ID" value="GAA3369041.1"/>
    <property type="molecule type" value="Genomic_DNA"/>
</dbReference>
<dbReference type="Proteomes" id="UP001499990">
    <property type="component" value="Unassembled WGS sequence"/>
</dbReference>
<name>A0ABP6S631_9ACTN</name>
<sequence>MGHTKHRRSMRHTLRREITGTLGLLTDAQDFAAMRKYRSFAFEDHETYLRQAEGLLRTLSAQGAHTSVALFDPEEFAEYCTAAGLDPDTADSRMRFTAEVASGGARVPYTGQPIDQLVPQLIDTAVRKATWDYATVLLARLGDCAECGRDIGHAAFDRASRMLMALLDAAGPGTHHLVCSVPVEDELLLAVLLAECPEGEPARLDQSEAAEFVTVLAVGIAVNSTGGVVLRTTAPDTPDRLHGWRLQQGRLDPLTAAEVFSAYCTDADTGEPVSPEPGVEYRAGFPVTPAEDPGSHH</sequence>
<proteinExistence type="predicted"/>
<dbReference type="RefSeq" id="WP_345034826.1">
    <property type="nucleotide sequence ID" value="NZ_BAAAYL010000001.1"/>
</dbReference>
<evidence type="ECO:0000313" key="2">
    <source>
        <dbReference type="EMBL" id="GAA3369041.1"/>
    </source>
</evidence>
<reference evidence="3" key="1">
    <citation type="journal article" date="2019" name="Int. J. Syst. Evol. Microbiol.">
        <title>The Global Catalogue of Microorganisms (GCM) 10K type strain sequencing project: providing services to taxonomists for standard genome sequencing and annotation.</title>
        <authorList>
            <consortium name="The Broad Institute Genomics Platform"/>
            <consortium name="The Broad Institute Genome Sequencing Center for Infectious Disease"/>
            <person name="Wu L."/>
            <person name="Ma J."/>
        </authorList>
    </citation>
    <scope>NUCLEOTIDE SEQUENCE [LARGE SCALE GENOMIC DNA]</scope>
    <source>
        <strain evidence="3">JCM 9651</strain>
    </source>
</reference>
<feature type="region of interest" description="Disordered" evidence="1">
    <location>
        <begin position="268"/>
        <end position="297"/>
    </location>
</feature>
<evidence type="ECO:0000256" key="1">
    <source>
        <dbReference type="SAM" id="MobiDB-lite"/>
    </source>
</evidence>
<keyword evidence="3" id="KW-1185">Reference proteome</keyword>
<organism evidence="2 3">
    <name type="scientific">Streptomyces sannanensis</name>
    <dbReference type="NCBI Taxonomy" id="285536"/>
    <lineage>
        <taxon>Bacteria</taxon>
        <taxon>Bacillati</taxon>
        <taxon>Actinomycetota</taxon>
        <taxon>Actinomycetes</taxon>
        <taxon>Kitasatosporales</taxon>
        <taxon>Streptomycetaceae</taxon>
        <taxon>Streptomyces</taxon>
    </lineage>
</organism>
<comment type="caution">
    <text evidence="2">The sequence shown here is derived from an EMBL/GenBank/DDBJ whole genome shotgun (WGS) entry which is preliminary data.</text>
</comment>